<comment type="caution">
    <text evidence="1">The sequence shown here is derived from an EMBL/GenBank/DDBJ whole genome shotgun (WGS) entry which is preliminary data.</text>
</comment>
<name>A0A917KQE7_9ACTN</name>
<dbReference type="AlphaFoldDB" id="A0A917KQE7"/>
<reference evidence="1" key="2">
    <citation type="submission" date="2020-09" db="EMBL/GenBank/DDBJ databases">
        <authorList>
            <person name="Sun Q."/>
            <person name="Zhou Y."/>
        </authorList>
    </citation>
    <scope>NUCLEOTIDE SEQUENCE</scope>
    <source>
        <strain evidence="1">CGMCC 4.7272</strain>
    </source>
</reference>
<reference evidence="1" key="1">
    <citation type="journal article" date="2014" name="Int. J. Syst. Evol. Microbiol.">
        <title>Complete genome sequence of Corynebacterium casei LMG S-19264T (=DSM 44701T), isolated from a smear-ripened cheese.</title>
        <authorList>
            <consortium name="US DOE Joint Genome Institute (JGI-PGF)"/>
            <person name="Walter F."/>
            <person name="Albersmeier A."/>
            <person name="Kalinowski J."/>
            <person name="Ruckert C."/>
        </authorList>
    </citation>
    <scope>NUCLEOTIDE SEQUENCE</scope>
    <source>
        <strain evidence="1">CGMCC 4.7272</strain>
    </source>
</reference>
<keyword evidence="2" id="KW-1185">Reference proteome</keyword>
<accession>A0A917KQE7</accession>
<dbReference type="EMBL" id="BMMU01000003">
    <property type="protein sequence ID" value="GGJ19588.1"/>
    <property type="molecule type" value="Genomic_DNA"/>
</dbReference>
<sequence length="70" mass="6785">MYAGRGALEPAVAGRCGSDPAVGSYPGSVVRDGLSVEKTASPLGVSATGRVLSSTVGSGAVFSPSACEEP</sequence>
<dbReference type="Proteomes" id="UP000625682">
    <property type="component" value="Unassembled WGS sequence"/>
</dbReference>
<organism evidence="1 2">
    <name type="scientific">Streptomyces lacrimifluminis</name>
    <dbReference type="NCBI Taxonomy" id="1500077"/>
    <lineage>
        <taxon>Bacteria</taxon>
        <taxon>Bacillati</taxon>
        <taxon>Actinomycetota</taxon>
        <taxon>Actinomycetes</taxon>
        <taxon>Kitasatosporales</taxon>
        <taxon>Streptomycetaceae</taxon>
        <taxon>Streptomyces</taxon>
    </lineage>
</organism>
<evidence type="ECO:0000313" key="2">
    <source>
        <dbReference type="Proteomes" id="UP000625682"/>
    </source>
</evidence>
<proteinExistence type="predicted"/>
<evidence type="ECO:0000313" key="1">
    <source>
        <dbReference type="EMBL" id="GGJ19588.1"/>
    </source>
</evidence>
<protein>
    <submittedName>
        <fullName evidence="1">Uncharacterized protein</fullName>
    </submittedName>
</protein>
<gene>
    <name evidence="1" type="ORF">GCM10012282_14830</name>
</gene>